<proteinExistence type="predicted"/>
<gene>
    <name evidence="1" type="ORF">GLW08_10450</name>
</gene>
<accession>A0ACC7VFL4</accession>
<evidence type="ECO:0000313" key="1">
    <source>
        <dbReference type="EMBL" id="MYL53756.1"/>
    </source>
</evidence>
<dbReference type="EMBL" id="WMEU01000003">
    <property type="protein sequence ID" value="MYL53756.1"/>
    <property type="molecule type" value="Genomic_DNA"/>
</dbReference>
<dbReference type="Proteomes" id="UP000466692">
    <property type="component" value="Unassembled WGS sequence"/>
</dbReference>
<keyword evidence="2" id="KW-1185">Reference proteome</keyword>
<reference evidence="1" key="1">
    <citation type="submission" date="2019-11" db="EMBL/GenBank/DDBJ databases">
        <title>Genome sequences of 17 halophilic strains isolated from different environments.</title>
        <authorList>
            <person name="Furrow R.E."/>
        </authorList>
    </citation>
    <scope>NUCLEOTIDE SEQUENCE</scope>
    <source>
        <strain evidence="1">22510_22_Filter</strain>
    </source>
</reference>
<organism evidence="1 2">
    <name type="scientific">Pontibacillus yanchengensis</name>
    <dbReference type="NCBI Taxonomy" id="462910"/>
    <lineage>
        <taxon>Bacteria</taxon>
        <taxon>Bacillati</taxon>
        <taxon>Bacillota</taxon>
        <taxon>Bacilli</taxon>
        <taxon>Bacillales</taxon>
        <taxon>Bacillaceae</taxon>
        <taxon>Pontibacillus</taxon>
    </lineage>
</organism>
<comment type="caution">
    <text evidence="1">The sequence shown here is derived from an EMBL/GenBank/DDBJ whole genome shotgun (WGS) entry which is preliminary data.</text>
</comment>
<protein>
    <submittedName>
        <fullName evidence="1">Uncharacterized protein</fullName>
    </submittedName>
</protein>
<name>A0ACC7VFL4_9BACI</name>
<evidence type="ECO:0000313" key="2">
    <source>
        <dbReference type="Proteomes" id="UP000466692"/>
    </source>
</evidence>
<sequence length="54" mass="6453">MENDEEKDYLEKRIQMAGEFARLEAKIYGTYVVYMDEYEGLVREFPDGTIVKIR</sequence>